<sequence>MYIQYMKNKRTYKNRRKKTHKKTHKRKNEKILKMKGGIFNADDSLSIMQSIEKMINTQGADLEVISYSSLSGFILKLDVPRNPKNTNLYHFNEKPVYSIIFKLALISETPLYNYYTNIYGKEYRKKKEKKQDYTKEYEIQNKIYLDTLNLNRINICPSVIDLNFLNRRSATKFINSLNAIIDDDDDDDDDDDKNEAVNIFNFLKDQLKADNIELGVITMEFVNYREYVLLNDRHLNDETYEKNCLYALAEIIVSIMIFKIINYDWHIGNIFGSIDLQKQPLLIDFGNSIDLINDKYDDVINTYDYLFHNQAPFELNIRAINNKLNAANNDDDDNDDVPTLEEGENIDISIPHYTNHDNYNNDFDEIKNISFLDFHNINESNKEELKTKLEKIIRFIAYMDYAKNCSKTQVILKYPQFIPLLDVLYGMGMWYDYEFPPNLSRSEIEAYIHQNYKLDKFNKTQFNILKFDWKMDERKFDFICSKIKKITKRENEPILNEKIKEISEYNHRNLASPYPKKNEKPQNSPLYPIPMASLNTPENENRRSNKTKPIKRSMDDLDLPDNTITKRNLIGN</sequence>
<feature type="region of interest" description="Disordered" evidence="1">
    <location>
        <begin position="510"/>
        <end position="572"/>
    </location>
</feature>
<proteinExistence type="predicted"/>
<name>A0A6C0EQT8_9ZZZZ</name>
<dbReference type="EMBL" id="MN738924">
    <property type="protein sequence ID" value="QHT31536.1"/>
    <property type="molecule type" value="Genomic_DNA"/>
</dbReference>
<evidence type="ECO:0000313" key="2">
    <source>
        <dbReference type="EMBL" id="QHT31536.1"/>
    </source>
</evidence>
<dbReference type="AlphaFoldDB" id="A0A6C0EQT8"/>
<evidence type="ECO:0000256" key="1">
    <source>
        <dbReference type="SAM" id="MobiDB-lite"/>
    </source>
</evidence>
<organism evidence="2">
    <name type="scientific">viral metagenome</name>
    <dbReference type="NCBI Taxonomy" id="1070528"/>
    <lineage>
        <taxon>unclassified sequences</taxon>
        <taxon>metagenomes</taxon>
        <taxon>organismal metagenomes</taxon>
    </lineage>
</organism>
<reference evidence="2" key="1">
    <citation type="journal article" date="2020" name="Nature">
        <title>Giant virus diversity and host interactions through global metagenomics.</title>
        <authorList>
            <person name="Schulz F."/>
            <person name="Roux S."/>
            <person name="Paez-Espino D."/>
            <person name="Jungbluth S."/>
            <person name="Walsh D.A."/>
            <person name="Denef V.J."/>
            <person name="McMahon K.D."/>
            <person name="Konstantinidis K.T."/>
            <person name="Eloe-Fadrosh E.A."/>
            <person name="Kyrpides N.C."/>
            <person name="Woyke T."/>
        </authorList>
    </citation>
    <scope>NUCLEOTIDE SEQUENCE</scope>
    <source>
        <strain evidence="2">GVMAG-M-3300009155-48</strain>
    </source>
</reference>
<accession>A0A6C0EQT8</accession>
<protein>
    <submittedName>
        <fullName evidence="2">Uncharacterized protein</fullName>
    </submittedName>
</protein>
<feature type="compositionally biased region" description="Polar residues" evidence="1">
    <location>
        <begin position="562"/>
        <end position="572"/>
    </location>
</feature>